<evidence type="ECO:0000313" key="13">
    <source>
        <dbReference type="Proteomes" id="UP000186406"/>
    </source>
</evidence>
<evidence type="ECO:0000256" key="7">
    <source>
        <dbReference type="ARBA" id="ARBA00022989"/>
    </source>
</evidence>
<dbReference type="AlphaFoldDB" id="A0A1M7ZL66"/>
<dbReference type="Proteomes" id="UP000186406">
    <property type="component" value="Unassembled WGS sequence"/>
</dbReference>
<gene>
    <name evidence="12" type="ORF">SAMN02745172_02279</name>
</gene>
<keyword evidence="5 11" id="KW-0812">Transmembrane</keyword>
<evidence type="ECO:0000256" key="1">
    <source>
        <dbReference type="ARBA" id="ARBA00004141"/>
    </source>
</evidence>
<reference evidence="12 13" key="1">
    <citation type="submission" date="2016-12" db="EMBL/GenBank/DDBJ databases">
        <authorList>
            <person name="Song W.-J."/>
            <person name="Kurnit D.M."/>
        </authorList>
    </citation>
    <scope>NUCLEOTIDE SEQUENCE [LARGE SCALE GENOMIC DNA]</scope>
    <source>
        <strain evidence="12 13">DSM 19599</strain>
    </source>
</reference>
<dbReference type="STRING" id="1123029.SAMN02745172_02279"/>
<evidence type="ECO:0000256" key="11">
    <source>
        <dbReference type="SAM" id="Phobius"/>
    </source>
</evidence>
<dbReference type="InterPro" id="IPR031381">
    <property type="entry name" value="YtcA"/>
</dbReference>
<evidence type="ECO:0000256" key="4">
    <source>
        <dbReference type="ARBA" id="ARBA00022475"/>
    </source>
</evidence>
<keyword evidence="8 11" id="KW-0472">Membrane</keyword>
<keyword evidence="6" id="KW-0732">Signal</keyword>
<feature type="transmembrane region" description="Helical" evidence="11">
    <location>
        <begin position="49"/>
        <end position="72"/>
    </location>
</feature>
<evidence type="ECO:0000256" key="2">
    <source>
        <dbReference type="ARBA" id="ARBA00008208"/>
    </source>
</evidence>
<feature type="transmembrane region" description="Helical" evidence="11">
    <location>
        <begin position="84"/>
        <end position="103"/>
    </location>
</feature>
<keyword evidence="10" id="KW-0449">Lipoprotein</keyword>
<accession>A0A1M7ZL66</accession>
<comment type="subcellular location">
    <subcellularLocation>
        <location evidence="1">Membrane</location>
        <topology evidence="1">Multi-pass membrane protein</topology>
    </subcellularLocation>
</comment>
<evidence type="ECO:0000256" key="6">
    <source>
        <dbReference type="ARBA" id="ARBA00022729"/>
    </source>
</evidence>
<evidence type="ECO:0000313" key="12">
    <source>
        <dbReference type="EMBL" id="SHO65634.1"/>
    </source>
</evidence>
<sequence>MFPAFGVPRAVFAQPFSLFAPFALVAPAALVLAGCSLQSSPALPLFGAYFPSWLICLALGVVGAVLVRAIFIPLGLDDMLPARLLVYTSLAAAIGFLAALTIYGR</sequence>
<evidence type="ECO:0000256" key="5">
    <source>
        <dbReference type="ARBA" id="ARBA00022692"/>
    </source>
</evidence>
<keyword evidence="9" id="KW-0564">Palmitate</keyword>
<evidence type="ECO:0000256" key="10">
    <source>
        <dbReference type="ARBA" id="ARBA00023288"/>
    </source>
</evidence>
<keyword evidence="4" id="KW-1003">Cell membrane</keyword>
<keyword evidence="13" id="KW-1185">Reference proteome</keyword>
<dbReference type="GO" id="GO:0016020">
    <property type="term" value="C:membrane"/>
    <property type="evidence" value="ECO:0007669"/>
    <property type="project" value="UniProtKB-SubCell"/>
</dbReference>
<dbReference type="EMBL" id="FRXO01000004">
    <property type="protein sequence ID" value="SHO65634.1"/>
    <property type="molecule type" value="Genomic_DNA"/>
</dbReference>
<comment type="similarity">
    <text evidence="2">Belongs to the YtcA family.</text>
</comment>
<organism evidence="12 13">
    <name type="scientific">Pseudoxanthobacter soli DSM 19599</name>
    <dbReference type="NCBI Taxonomy" id="1123029"/>
    <lineage>
        <taxon>Bacteria</taxon>
        <taxon>Pseudomonadati</taxon>
        <taxon>Pseudomonadota</taxon>
        <taxon>Alphaproteobacteria</taxon>
        <taxon>Hyphomicrobiales</taxon>
        <taxon>Segnochrobactraceae</taxon>
        <taxon>Pseudoxanthobacter</taxon>
    </lineage>
</organism>
<evidence type="ECO:0000256" key="3">
    <source>
        <dbReference type="ARBA" id="ARBA00021237"/>
    </source>
</evidence>
<name>A0A1M7ZL66_9HYPH</name>
<evidence type="ECO:0000256" key="9">
    <source>
        <dbReference type="ARBA" id="ARBA00023139"/>
    </source>
</evidence>
<protein>
    <recommendedName>
        <fullName evidence="3">Uncharacterized protein YtcA</fullName>
    </recommendedName>
</protein>
<dbReference type="Pfam" id="PF17090">
    <property type="entry name" value="Ytca"/>
    <property type="match status" value="1"/>
</dbReference>
<keyword evidence="7 11" id="KW-1133">Transmembrane helix</keyword>
<evidence type="ECO:0000256" key="8">
    <source>
        <dbReference type="ARBA" id="ARBA00023136"/>
    </source>
</evidence>
<proteinExistence type="inferred from homology"/>